<keyword evidence="2" id="KW-0560">Oxidoreductase</keyword>
<name>A0ABQ3CWV8_9RHOB</name>
<keyword evidence="5" id="KW-1185">Reference proteome</keyword>
<dbReference type="InterPro" id="IPR013154">
    <property type="entry name" value="ADH-like_N"/>
</dbReference>
<gene>
    <name evidence="4" type="ORF">GCM10008927_11000</name>
</gene>
<evidence type="ECO:0000256" key="1">
    <source>
        <dbReference type="ARBA" id="ARBA00022857"/>
    </source>
</evidence>
<dbReference type="SUPFAM" id="SSF51735">
    <property type="entry name" value="NAD(P)-binding Rossmann-fold domains"/>
    <property type="match status" value="1"/>
</dbReference>
<dbReference type="CDD" id="cd08267">
    <property type="entry name" value="MDR1"/>
    <property type="match status" value="1"/>
</dbReference>
<dbReference type="EMBL" id="BMZF01000002">
    <property type="protein sequence ID" value="GHA47864.1"/>
    <property type="molecule type" value="Genomic_DNA"/>
</dbReference>
<evidence type="ECO:0000256" key="2">
    <source>
        <dbReference type="ARBA" id="ARBA00023002"/>
    </source>
</evidence>
<evidence type="ECO:0000313" key="4">
    <source>
        <dbReference type="EMBL" id="GHA47864.1"/>
    </source>
</evidence>
<dbReference type="PANTHER" id="PTHR48106:SF18">
    <property type="entry name" value="QUINONE OXIDOREDUCTASE PIG3"/>
    <property type="match status" value="1"/>
</dbReference>
<proteinExistence type="predicted"/>
<dbReference type="InterPro" id="IPR036291">
    <property type="entry name" value="NAD(P)-bd_dom_sf"/>
</dbReference>
<reference evidence="5" key="1">
    <citation type="journal article" date="2019" name="Int. J. Syst. Evol. Microbiol.">
        <title>The Global Catalogue of Microorganisms (GCM) 10K type strain sequencing project: providing services to taxonomists for standard genome sequencing and annotation.</title>
        <authorList>
            <consortium name="The Broad Institute Genomics Platform"/>
            <consortium name="The Broad Institute Genome Sequencing Center for Infectious Disease"/>
            <person name="Wu L."/>
            <person name="Ma J."/>
        </authorList>
    </citation>
    <scope>NUCLEOTIDE SEQUENCE [LARGE SCALE GENOMIC DNA]</scope>
    <source>
        <strain evidence="5">KCTC 32465</strain>
    </source>
</reference>
<dbReference type="InterPro" id="IPR020843">
    <property type="entry name" value="ER"/>
</dbReference>
<dbReference type="Pfam" id="PF13602">
    <property type="entry name" value="ADH_zinc_N_2"/>
    <property type="match status" value="1"/>
</dbReference>
<organism evidence="4 5">
    <name type="scientific">Paramylibacter ulvae</name>
    <dbReference type="NCBI Taxonomy" id="1651968"/>
    <lineage>
        <taxon>Bacteria</taxon>
        <taxon>Pseudomonadati</taxon>
        <taxon>Pseudomonadota</taxon>
        <taxon>Alphaproteobacteria</taxon>
        <taxon>Rhodobacterales</taxon>
        <taxon>Paracoccaceae</taxon>
        <taxon>Paramylibacter</taxon>
    </lineage>
</organism>
<dbReference type="Proteomes" id="UP000634455">
    <property type="component" value="Unassembled WGS sequence"/>
</dbReference>
<keyword evidence="1" id="KW-0521">NADP</keyword>
<dbReference type="SMART" id="SM00829">
    <property type="entry name" value="PKS_ER"/>
    <property type="match status" value="1"/>
</dbReference>
<evidence type="ECO:0000313" key="5">
    <source>
        <dbReference type="Proteomes" id="UP000634455"/>
    </source>
</evidence>
<dbReference type="InterPro" id="IPR002364">
    <property type="entry name" value="Quin_OxRdtase/zeta-crystal_CS"/>
</dbReference>
<dbReference type="InterPro" id="IPR011032">
    <property type="entry name" value="GroES-like_sf"/>
</dbReference>
<dbReference type="Pfam" id="PF08240">
    <property type="entry name" value="ADH_N"/>
    <property type="match status" value="1"/>
</dbReference>
<accession>A0ABQ3CWV8</accession>
<protein>
    <submittedName>
        <fullName evidence="4">Alcohol dehydrogenase</fullName>
    </submittedName>
</protein>
<sequence>MKAIVCTKYGAPEVLKLVDMPTPTPKSGEVQIEIHASAATRADTMIRRADPFFARLVLGFWRPKRPIPGTALAGVVRSVGAGVTRFQIGDQVCGETGMLFSAYAQYVVVPETSAMMHLPDGLSMQQAAPISDGAVTSYHFLKSVGGVGAGDRVLINGASGGLGTAAIQIAKHLGAHVTAVCSADNHDMVLSLGANAVIDRKTQDFTKTNNAYDLIFDTVGTSRFARAKYALRKGGRYICPVLSLGLLLQQMRTSKSGGKRAKFAAVGMLPHDQINEILMTLKPLFETGVIKTVIEKTYPLDEIVAAHHHVDSGRKRGNVVIDMAQG</sequence>
<evidence type="ECO:0000259" key="3">
    <source>
        <dbReference type="SMART" id="SM00829"/>
    </source>
</evidence>
<dbReference type="Gene3D" id="3.90.180.10">
    <property type="entry name" value="Medium-chain alcohol dehydrogenases, catalytic domain"/>
    <property type="match status" value="1"/>
</dbReference>
<dbReference type="RefSeq" id="WP_189639593.1">
    <property type="nucleotide sequence ID" value="NZ_BMZF01000002.1"/>
</dbReference>
<dbReference type="PANTHER" id="PTHR48106">
    <property type="entry name" value="QUINONE OXIDOREDUCTASE PIG3-RELATED"/>
    <property type="match status" value="1"/>
</dbReference>
<dbReference type="SUPFAM" id="SSF50129">
    <property type="entry name" value="GroES-like"/>
    <property type="match status" value="1"/>
</dbReference>
<comment type="caution">
    <text evidence="4">The sequence shown here is derived from an EMBL/GenBank/DDBJ whole genome shotgun (WGS) entry which is preliminary data.</text>
</comment>
<feature type="domain" description="Enoyl reductase (ER)" evidence="3">
    <location>
        <begin position="10"/>
        <end position="321"/>
    </location>
</feature>
<dbReference type="PROSITE" id="PS01162">
    <property type="entry name" value="QOR_ZETA_CRYSTAL"/>
    <property type="match status" value="1"/>
</dbReference>
<dbReference type="Gene3D" id="3.40.50.720">
    <property type="entry name" value="NAD(P)-binding Rossmann-like Domain"/>
    <property type="match status" value="1"/>
</dbReference>